<dbReference type="AlphaFoldDB" id="A0A4R1XSX9"/>
<dbReference type="InterPro" id="IPR029058">
    <property type="entry name" value="AB_hydrolase_fold"/>
</dbReference>
<keyword evidence="4" id="KW-1185">Reference proteome</keyword>
<dbReference type="Gene3D" id="3.40.50.1820">
    <property type="entry name" value="alpha/beta hydrolase"/>
    <property type="match status" value="1"/>
</dbReference>
<protein>
    <submittedName>
        <fullName evidence="3">Acetyl esterase/lipase</fullName>
    </submittedName>
</protein>
<dbReference type="PANTHER" id="PTHR48081:SF33">
    <property type="entry name" value="KYNURENINE FORMAMIDASE"/>
    <property type="match status" value="1"/>
</dbReference>
<dbReference type="EMBL" id="SLVJ01000008">
    <property type="protein sequence ID" value="TCM67507.1"/>
    <property type="molecule type" value="Genomic_DNA"/>
</dbReference>
<evidence type="ECO:0000313" key="4">
    <source>
        <dbReference type="Proteomes" id="UP000294963"/>
    </source>
</evidence>
<dbReference type="SUPFAM" id="SSF53474">
    <property type="entry name" value="alpha/beta-Hydrolases"/>
    <property type="match status" value="1"/>
</dbReference>
<dbReference type="Proteomes" id="UP000294963">
    <property type="component" value="Unassembled WGS sequence"/>
</dbReference>
<proteinExistence type="predicted"/>
<feature type="domain" description="BD-FAE-like" evidence="2">
    <location>
        <begin position="66"/>
        <end position="150"/>
    </location>
</feature>
<dbReference type="Pfam" id="PF20434">
    <property type="entry name" value="BD-FAE"/>
    <property type="match status" value="1"/>
</dbReference>
<evidence type="ECO:0000313" key="3">
    <source>
        <dbReference type="EMBL" id="TCM67507.1"/>
    </source>
</evidence>
<dbReference type="InterPro" id="IPR049492">
    <property type="entry name" value="BD-FAE-like_dom"/>
</dbReference>
<reference evidence="3 4" key="1">
    <citation type="submission" date="2019-03" db="EMBL/GenBank/DDBJ databases">
        <title>Genomic analyses of the natural microbiome of Caenorhabditis elegans.</title>
        <authorList>
            <person name="Samuel B."/>
        </authorList>
    </citation>
    <scope>NUCLEOTIDE SEQUENCE [LARGE SCALE GENOMIC DNA]</scope>
    <source>
        <strain evidence="3 4">JUb89</strain>
    </source>
</reference>
<organism evidence="3 4">
    <name type="scientific">Acinetobacter calcoaceticus</name>
    <dbReference type="NCBI Taxonomy" id="471"/>
    <lineage>
        <taxon>Bacteria</taxon>
        <taxon>Pseudomonadati</taxon>
        <taxon>Pseudomonadota</taxon>
        <taxon>Gammaproteobacteria</taxon>
        <taxon>Moraxellales</taxon>
        <taxon>Moraxellaceae</taxon>
        <taxon>Acinetobacter</taxon>
        <taxon>Acinetobacter calcoaceticus/baumannii complex</taxon>
    </lineage>
</organism>
<sequence>MTEHKRKTINRPYDNASTVDNELQILAEFKNRSSACYQQLHCVQDIAYADHERLCLDVFPLPQAKSTVIFIHGGYWQYCDKSDFAFISTALLAKNYQCVLLEYDLAPQSSLQNIVSQVQDGFDFIQKQAWMTPEVIVLGHSAGAHLAALMRDHPLVSRTILLSGIYDLAPIKHSHLNEALNLTDFEIQHYSPILKSNTSNTACEIYCGAQELAELRWQSQHYYQHCLAQGQENCALSILPDCNHYTILDTFLAQFPSAPSDAPCISSNQIT</sequence>
<name>A0A4R1XSX9_ACICA</name>
<evidence type="ECO:0000259" key="2">
    <source>
        <dbReference type="Pfam" id="PF20434"/>
    </source>
</evidence>
<accession>A0A4R1XSX9</accession>
<evidence type="ECO:0000256" key="1">
    <source>
        <dbReference type="ARBA" id="ARBA00022801"/>
    </source>
</evidence>
<dbReference type="OrthoDB" id="9771666at2"/>
<dbReference type="InterPro" id="IPR050300">
    <property type="entry name" value="GDXG_lipolytic_enzyme"/>
</dbReference>
<dbReference type="GO" id="GO:0016787">
    <property type="term" value="F:hydrolase activity"/>
    <property type="evidence" value="ECO:0007669"/>
    <property type="project" value="UniProtKB-KW"/>
</dbReference>
<gene>
    <name evidence="3" type="ORF">EC844_10821</name>
</gene>
<keyword evidence="1" id="KW-0378">Hydrolase</keyword>
<comment type="caution">
    <text evidence="3">The sequence shown here is derived from an EMBL/GenBank/DDBJ whole genome shotgun (WGS) entry which is preliminary data.</text>
</comment>
<dbReference type="PANTHER" id="PTHR48081">
    <property type="entry name" value="AB HYDROLASE SUPERFAMILY PROTEIN C4A8.06C"/>
    <property type="match status" value="1"/>
</dbReference>